<dbReference type="STRING" id="1499966.U14_05324"/>
<organism evidence="4 5">
    <name type="scientific">Candidatus Moduliflexus flocculans</name>
    <dbReference type="NCBI Taxonomy" id="1499966"/>
    <lineage>
        <taxon>Bacteria</taxon>
        <taxon>Candidatus Moduliflexota</taxon>
        <taxon>Candidatus Moduliflexia</taxon>
        <taxon>Candidatus Moduliflexales</taxon>
        <taxon>Candidatus Moduliflexaceae</taxon>
    </lineage>
</organism>
<accession>A0A081BRL6</accession>
<sequence>MDKLQIRILLLEDNDADVILLQAALLDLGLPDSQGLATFEAMHRSAPTLPIVVLSGVADEQLAIQAVQAGAQDYLLMLRSEFNPMIVNSPPGRGWGWVADGKTPRTWSPTPAPPRRGIVGDVA</sequence>
<dbReference type="EMBL" id="DF820460">
    <property type="protein sequence ID" value="GAK54047.1"/>
    <property type="molecule type" value="Genomic_DNA"/>
</dbReference>
<dbReference type="HOGENOM" id="CLU_2010754_0_0_0"/>
<dbReference type="InterPro" id="IPR011006">
    <property type="entry name" value="CheY-like_superfamily"/>
</dbReference>
<protein>
    <submittedName>
        <fullName evidence="4">PAS/PAC sensor hybrid histidine kinase</fullName>
    </submittedName>
</protein>
<dbReference type="GO" id="GO:0000160">
    <property type="term" value="P:phosphorelay signal transduction system"/>
    <property type="evidence" value="ECO:0007669"/>
    <property type="project" value="InterPro"/>
</dbReference>
<gene>
    <name evidence="4" type="ORF">U14_05324</name>
</gene>
<comment type="caution">
    <text evidence="1">Lacks conserved residue(s) required for the propagation of feature annotation.</text>
</comment>
<dbReference type="AlphaFoldDB" id="A0A081BRL6"/>
<evidence type="ECO:0000313" key="5">
    <source>
        <dbReference type="Proteomes" id="UP000030700"/>
    </source>
</evidence>
<evidence type="ECO:0000259" key="3">
    <source>
        <dbReference type="PROSITE" id="PS50110"/>
    </source>
</evidence>
<dbReference type="Proteomes" id="UP000030700">
    <property type="component" value="Unassembled WGS sequence"/>
</dbReference>
<dbReference type="Pfam" id="PF00072">
    <property type="entry name" value="Response_reg"/>
    <property type="match status" value="1"/>
</dbReference>
<reference evidence="4 5" key="1">
    <citation type="journal article" date="2015" name="PeerJ">
        <title>First genomic representation of candidate bacterial phylum KSB3 points to enhanced environmental sensing as a trigger of wastewater bulking.</title>
        <authorList>
            <person name="Sekiguchi Y."/>
            <person name="Ohashi A."/>
            <person name="Parks D.H."/>
            <person name="Yamauchi T."/>
            <person name="Tyson G.W."/>
            <person name="Hugenholtz P."/>
        </authorList>
    </citation>
    <scope>NUCLEOTIDE SEQUENCE [LARGE SCALE GENOMIC DNA]</scope>
</reference>
<evidence type="ECO:0000313" key="4">
    <source>
        <dbReference type="EMBL" id="GAK54047.1"/>
    </source>
</evidence>
<keyword evidence="5" id="KW-1185">Reference proteome</keyword>
<keyword evidence="4" id="KW-0808">Transferase</keyword>
<dbReference type="GO" id="GO:0016301">
    <property type="term" value="F:kinase activity"/>
    <property type="evidence" value="ECO:0007669"/>
    <property type="project" value="UniProtKB-KW"/>
</dbReference>
<feature type="region of interest" description="Disordered" evidence="2">
    <location>
        <begin position="98"/>
        <end position="123"/>
    </location>
</feature>
<dbReference type="PROSITE" id="PS50110">
    <property type="entry name" value="RESPONSE_REGULATORY"/>
    <property type="match status" value="1"/>
</dbReference>
<evidence type="ECO:0000256" key="1">
    <source>
        <dbReference type="PROSITE-ProRule" id="PRU00169"/>
    </source>
</evidence>
<evidence type="ECO:0000256" key="2">
    <source>
        <dbReference type="SAM" id="MobiDB-lite"/>
    </source>
</evidence>
<dbReference type="Gene3D" id="3.40.50.2300">
    <property type="match status" value="1"/>
</dbReference>
<name>A0A081BRL6_9BACT</name>
<dbReference type="CDD" id="cd00156">
    <property type="entry name" value="REC"/>
    <property type="match status" value="1"/>
</dbReference>
<dbReference type="InterPro" id="IPR001789">
    <property type="entry name" value="Sig_transdc_resp-reg_receiver"/>
</dbReference>
<keyword evidence="4" id="KW-0418">Kinase</keyword>
<proteinExistence type="predicted"/>
<feature type="domain" description="Response regulatory" evidence="3">
    <location>
        <begin position="1"/>
        <end position="92"/>
    </location>
</feature>
<dbReference type="SUPFAM" id="SSF52172">
    <property type="entry name" value="CheY-like"/>
    <property type="match status" value="1"/>
</dbReference>